<evidence type="ECO:0000313" key="2">
    <source>
        <dbReference type="EMBL" id="GBP71298.1"/>
    </source>
</evidence>
<organism evidence="2 3">
    <name type="scientific">Eumeta variegata</name>
    <name type="common">Bagworm moth</name>
    <name type="synonym">Eumeta japonica</name>
    <dbReference type="NCBI Taxonomy" id="151549"/>
    <lineage>
        <taxon>Eukaryota</taxon>
        <taxon>Metazoa</taxon>
        <taxon>Ecdysozoa</taxon>
        <taxon>Arthropoda</taxon>
        <taxon>Hexapoda</taxon>
        <taxon>Insecta</taxon>
        <taxon>Pterygota</taxon>
        <taxon>Neoptera</taxon>
        <taxon>Endopterygota</taxon>
        <taxon>Lepidoptera</taxon>
        <taxon>Glossata</taxon>
        <taxon>Ditrysia</taxon>
        <taxon>Tineoidea</taxon>
        <taxon>Psychidae</taxon>
        <taxon>Oiketicinae</taxon>
        <taxon>Eumeta</taxon>
    </lineage>
</organism>
<evidence type="ECO:0000313" key="3">
    <source>
        <dbReference type="Proteomes" id="UP000299102"/>
    </source>
</evidence>
<feature type="region of interest" description="Disordered" evidence="1">
    <location>
        <begin position="1"/>
        <end position="22"/>
    </location>
</feature>
<sequence>MGRDKERGGGSMRNVPIERKEKQVLRDCPGTFLGGRPRAGFVRGASCESADPFGSQGGGRGVARRGPGGAAREVVDPHYSNAALLPPIFLFGQGTALAEMCCVAPPEYAHIVLPLS</sequence>
<dbReference type="AlphaFoldDB" id="A0A4C1Y5V4"/>
<feature type="compositionally biased region" description="Gly residues" evidence="1">
    <location>
        <begin position="55"/>
        <end position="69"/>
    </location>
</feature>
<comment type="caution">
    <text evidence="2">The sequence shown here is derived from an EMBL/GenBank/DDBJ whole genome shotgun (WGS) entry which is preliminary data.</text>
</comment>
<dbReference type="Proteomes" id="UP000299102">
    <property type="component" value="Unassembled WGS sequence"/>
</dbReference>
<keyword evidence="3" id="KW-1185">Reference proteome</keyword>
<proteinExistence type="predicted"/>
<feature type="region of interest" description="Disordered" evidence="1">
    <location>
        <begin position="48"/>
        <end position="72"/>
    </location>
</feature>
<reference evidence="2 3" key="1">
    <citation type="journal article" date="2019" name="Commun. Biol.">
        <title>The bagworm genome reveals a unique fibroin gene that provides high tensile strength.</title>
        <authorList>
            <person name="Kono N."/>
            <person name="Nakamura H."/>
            <person name="Ohtoshi R."/>
            <person name="Tomita M."/>
            <person name="Numata K."/>
            <person name="Arakawa K."/>
        </authorList>
    </citation>
    <scope>NUCLEOTIDE SEQUENCE [LARGE SCALE GENOMIC DNA]</scope>
</reference>
<dbReference type="EMBL" id="BGZK01001103">
    <property type="protein sequence ID" value="GBP71298.1"/>
    <property type="molecule type" value="Genomic_DNA"/>
</dbReference>
<protein>
    <submittedName>
        <fullName evidence="2">Uncharacterized protein</fullName>
    </submittedName>
</protein>
<accession>A0A4C1Y5V4</accession>
<gene>
    <name evidence="2" type="ORF">EVAR_60864_1</name>
</gene>
<evidence type="ECO:0000256" key="1">
    <source>
        <dbReference type="SAM" id="MobiDB-lite"/>
    </source>
</evidence>
<name>A0A4C1Y5V4_EUMVA</name>